<dbReference type="SUPFAM" id="SSF52833">
    <property type="entry name" value="Thioredoxin-like"/>
    <property type="match status" value="1"/>
</dbReference>
<proteinExistence type="inferred from homology"/>
<evidence type="ECO:0000256" key="3">
    <source>
        <dbReference type="ARBA" id="ARBA00022559"/>
    </source>
</evidence>
<dbReference type="GO" id="GO:0045454">
    <property type="term" value="P:cell redox homeostasis"/>
    <property type="evidence" value="ECO:0007669"/>
    <property type="project" value="TreeGrafter"/>
</dbReference>
<keyword evidence="7" id="KW-0676">Redox-active center</keyword>
<dbReference type="InterPro" id="IPR000866">
    <property type="entry name" value="AhpC/TSA"/>
</dbReference>
<comment type="function">
    <text evidence="1">Thiol-specific peroxidase that catalyzes the reduction of hydrogen peroxide and organic hydroperoxides to water and alcohols, respectively. Plays a role in cell protection against oxidative stress by detoxifying peroxides and as sensor of hydrogen peroxide-mediated signaling events.</text>
</comment>
<dbReference type="GO" id="GO:0008379">
    <property type="term" value="F:thioredoxin peroxidase activity"/>
    <property type="evidence" value="ECO:0007669"/>
    <property type="project" value="TreeGrafter"/>
</dbReference>
<evidence type="ECO:0000256" key="1">
    <source>
        <dbReference type="ARBA" id="ARBA00003330"/>
    </source>
</evidence>
<keyword evidence="5" id="KW-0560">Oxidoreductase</keyword>
<dbReference type="PANTHER" id="PTHR42801">
    <property type="entry name" value="THIOREDOXIN-DEPENDENT PEROXIDE REDUCTASE"/>
    <property type="match status" value="1"/>
</dbReference>
<evidence type="ECO:0000256" key="4">
    <source>
        <dbReference type="ARBA" id="ARBA00022862"/>
    </source>
</evidence>
<comment type="caution">
    <text evidence="13">The sequence shown here is derived from an EMBL/GenBank/DDBJ whole genome shotgun (WGS) entry which is preliminary data.</text>
</comment>
<dbReference type="GO" id="GO:0034599">
    <property type="term" value="P:cellular response to oxidative stress"/>
    <property type="evidence" value="ECO:0007669"/>
    <property type="project" value="TreeGrafter"/>
</dbReference>
<evidence type="ECO:0000256" key="2">
    <source>
        <dbReference type="ARBA" id="ARBA00013017"/>
    </source>
</evidence>
<evidence type="ECO:0000259" key="12">
    <source>
        <dbReference type="PROSITE" id="PS51352"/>
    </source>
</evidence>
<keyword evidence="3" id="KW-0575">Peroxidase</keyword>
<evidence type="ECO:0000256" key="10">
    <source>
        <dbReference type="ARBA" id="ARBA00042639"/>
    </source>
</evidence>
<keyword evidence="4" id="KW-0049">Antioxidant</keyword>
<dbReference type="Proteomes" id="UP000287447">
    <property type="component" value="Unassembled WGS sequence"/>
</dbReference>
<dbReference type="EMBL" id="SADE01000002">
    <property type="protein sequence ID" value="RVU35789.1"/>
    <property type="molecule type" value="Genomic_DNA"/>
</dbReference>
<evidence type="ECO:0000256" key="8">
    <source>
        <dbReference type="ARBA" id="ARBA00032824"/>
    </source>
</evidence>
<comment type="similarity">
    <text evidence="9">Belongs to the peroxiredoxin family. BCP/PrxQ subfamily.</text>
</comment>
<dbReference type="EC" id="1.11.1.24" evidence="2"/>
<dbReference type="InterPro" id="IPR036249">
    <property type="entry name" value="Thioredoxin-like_sf"/>
</dbReference>
<organism evidence="13 14">
    <name type="scientific">Hwanghaeella grinnelliae</name>
    <dbReference type="NCBI Taxonomy" id="2500179"/>
    <lineage>
        <taxon>Bacteria</taxon>
        <taxon>Pseudomonadati</taxon>
        <taxon>Pseudomonadota</taxon>
        <taxon>Alphaproteobacteria</taxon>
        <taxon>Rhodospirillales</taxon>
        <taxon>Rhodospirillaceae</taxon>
        <taxon>Hwanghaeella</taxon>
    </lineage>
</organism>
<dbReference type="Gene3D" id="3.40.30.10">
    <property type="entry name" value="Glutaredoxin"/>
    <property type="match status" value="1"/>
</dbReference>
<evidence type="ECO:0000256" key="7">
    <source>
        <dbReference type="ARBA" id="ARBA00023284"/>
    </source>
</evidence>
<evidence type="ECO:0000256" key="6">
    <source>
        <dbReference type="ARBA" id="ARBA00023157"/>
    </source>
</evidence>
<keyword evidence="14" id="KW-1185">Reference proteome</keyword>
<feature type="domain" description="Thioredoxin" evidence="12">
    <location>
        <begin position="64"/>
        <end position="237"/>
    </location>
</feature>
<evidence type="ECO:0000256" key="9">
    <source>
        <dbReference type="ARBA" id="ARBA00038489"/>
    </source>
</evidence>
<keyword evidence="6" id="KW-1015">Disulfide bond</keyword>
<protein>
    <recommendedName>
        <fullName evidence="2">thioredoxin-dependent peroxiredoxin</fullName>
        <ecNumber evidence="2">1.11.1.24</ecNumber>
    </recommendedName>
    <alternativeName>
        <fullName evidence="8">Thioredoxin peroxidase</fullName>
    </alternativeName>
    <alternativeName>
        <fullName evidence="10">Thioredoxin-dependent peroxiredoxin Bcp</fullName>
    </alternativeName>
</protein>
<dbReference type="Pfam" id="PF00578">
    <property type="entry name" value="AhpC-TSA"/>
    <property type="match status" value="1"/>
</dbReference>
<gene>
    <name evidence="13" type="ORF">EOI86_11000</name>
</gene>
<reference evidence="14" key="1">
    <citation type="submission" date="2019-01" db="EMBL/GenBank/DDBJ databases">
        <title>Gri0909 isolated from a small marine red alga.</title>
        <authorList>
            <person name="Kim J."/>
            <person name="Jeong S.E."/>
            <person name="Jeon C.O."/>
        </authorList>
    </citation>
    <scope>NUCLEOTIDE SEQUENCE [LARGE SCALE GENOMIC DNA]</scope>
    <source>
        <strain evidence="14">Gri0909</strain>
    </source>
</reference>
<comment type="catalytic activity">
    <reaction evidence="11">
        <text>a hydroperoxide + [thioredoxin]-dithiol = an alcohol + [thioredoxin]-disulfide + H2O</text>
        <dbReference type="Rhea" id="RHEA:62620"/>
        <dbReference type="Rhea" id="RHEA-COMP:10698"/>
        <dbReference type="Rhea" id="RHEA-COMP:10700"/>
        <dbReference type="ChEBI" id="CHEBI:15377"/>
        <dbReference type="ChEBI" id="CHEBI:29950"/>
        <dbReference type="ChEBI" id="CHEBI:30879"/>
        <dbReference type="ChEBI" id="CHEBI:35924"/>
        <dbReference type="ChEBI" id="CHEBI:50058"/>
        <dbReference type="EC" id="1.11.1.24"/>
    </reaction>
</comment>
<evidence type="ECO:0000313" key="14">
    <source>
        <dbReference type="Proteomes" id="UP000287447"/>
    </source>
</evidence>
<evidence type="ECO:0000256" key="5">
    <source>
        <dbReference type="ARBA" id="ARBA00023002"/>
    </source>
</evidence>
<dbReference type="PROSITE" id="PS51352">
    <property type="entry name" value="THIOREDOXIN_2"/>
    <property type="match status" value="1"/>
</dbReference>
<dbReference type="GO" id="GO:0005737">
    <property type="term" value="C:cytoplasm"/>
    <property type="evidence" value="ECO:0007669"/>
    <property type="project" value="TreeGrafter"/>
</dbReference>
<dbReference type="CDD" id="cd02970">
    <property type="entry name" value="PRX_like2"/>
    <property type="match status" value="1"/>
</dbReference>
<evidence type="ECO:0000313" key="13">
    <source>
        <dbReference type="EMBL" id="RVU35789.1"/>
    </source>
</evidence>
<dbReference type="InterPro" id="IPR013766">
    <property type="entry name" value="Thioredoxin_domain"/>
</dbReference>
<sequence>MVPISGRNAGGMSGLEDLLGLDAPLEEKLRAYESRQRAAGSKTAALYDAFIARLDAGEAADTAPKRGDFLPPFALPNADGELVSSGALLRDGPLVVSFNRGTWCSYCLLELSALGEAYSEIRAQNASIVSVMPDRAARTKSIQEAFNLPFQILTDIDNGYALTSGLMISLGPELREQMTAAGIDLEERQGNDAGFVPIPATYIVAQDGRIVGGGADIDFRRRFPVASILDALRMLNESMGA</sequence>
<dbReference type="AlphaFoldDB" id="A0A3S2VNT5"/>
<evidence type="ECO:0000256" key="11">
    <source>
        <dbReference type="ARBA" id="ARBA00049091"/>
    </source>
</evidence>
<accession>A0A3S2VNT5</accession>
<name>A0A3S2VNT5_9PROT</name>
<dbReference type="PANTHER" id="PTHR42801:SF7">
    <property type="entry name" value="SLL1159 PROTEIN"/>
    <property type="match status" value="1"/>
</dbReference>
<dbReference type="InterPro" id="IPR050924">
    <property type="entry name" value="Peroxiredoxin_BCP/PrxQ"/>
</dbReference>